<evidence type="ECO:0000259" key="2">
    <source>
        <dbReference type="Pfam" id="PF05199"/>
    </source>
</evidence>
<reference evidence="3" key="2">
    <citation type="submission" date="2014-07" db="EMBL/GenBank/DDBJ databases">
        <authorList>
            <person name="Hull J."/>
        </authorList>
    </citation>
    <scope>NUCLEOTIDE SEQUENCE</scope>
</reference>
<dbReference type="PANTHER" id="PTHR11552:SF147">
    <property type="entry name" value="CHOLINE DEHYDROGENASE, MITOCHONDRIAL"/>
    <property type="match status" value="1"/>
</dbReference>
<name>A0A0A9WYF1_LYGHE</name>
<evidence type="ECO:0000256" key="1">
    <source>
        <dbReference type="ARBA" id="ARBA00010790"/>
    </source>
</evidence>
<dbReference type="PANTHER" id="PTHR11552">
    <property type="entry name" value="GLUCOSE-METHANOL-CHOLINE GMC OXIDOREDUCTASE"/>
    <property type="match status" value="1"/>
</dbReference>
<gene>
    <name evidence="3" type="primary">alkJ_1</name>
    <name evidence="3" type="ORF">CM83_27790</name>
</gene>
<dbReference type="Gene3D" id="3.50.50.60">
    <property type="entry name" value="FAD/NAD(P)-binding domain"/>
    <property type="match status" value="1"/>
</dbReference>
<dbReference type="Gene3D" id="3.30.560.10">
    <property type="entry name" value="Glucose Oxidase, domain 3"/>
    <property type="match status" value="1"/>
</dbReference>
<organism evidence="3">
    <name type="scientific">Lygus hesperus</name>
    <name type="common">Western plant bug</name>
    <dbReference type="NCBI Taxonomy" id="30085"/>
    <lineage>
        <taxon>Eukaryota</taxon>
        <taxon>Metazoa</taxon>
        <taxon>Ecdysozoa</taxon>
        <taxon>Arthropoda</taxon>
        <taxon>Hexapoda</taxon>
        <taxon>Insecta</taxon>
        <taxon>Pterygota</taxon>
        <taxon>Neoptera</taxon>
        <taxon>Paraneoptera</taxon>
        <taxon>Hemiptera</taxon>
        <taxon>Heteroptera</taxon>
        <taxon>Panheteroptera</taxon>
        <taxon>Cimicomorpha</taxon>
        <taxon>Miridae</taxon>
        <taxon>Mirini</taxon>
        <taxon>Lygus</taxon>
    </lineage>
</organism>
<proteinExistence type="inferred from homology"/>
<dbReference type="SUPFAM" id="SSF51905">
    <property type="entry name" value="FAD/NAD(P)-binding domain"/>
    <property type="match status" value="1"/>
</dbReference>
<protein>
    <submittedName>
        <fullName evidence="3">Alcohol dehydrogenase [acceptor]</fullName>
    </submittedName>
</protein>
<sequence length="232" mass="25613">IISKQKTLKTSHGAPMPTFLGNEVLASIATNYTDPQYPDIDITVATVTENDFGDNYSVWGCESTFIRPLSRGTVRLKSTNPLESPLIDPNYLSDPEGIDIKVQLAGIKKAYEISQASSLKRTKSRILKIAFPRCMNKDFKIPSDEYFLCIILNHSHTSYHPVGTNKMGSPQDPTTVVEPNLKVKGLPNLRVIDSSVMPRITSSNTNAPTLMIAEKGSDIIKAEHGRPTMIRP</sequence>
<dbReference type="SUPFAM" id="SSF54373">
    <property type="entry name" value="FAD-linked reductases, C-terminal domain"/>
    <property type="match status" value="1"/>
</dbReference>
<dbReference type="InterPro" id="IPR036188">
    <property type="entry name" value="FAD/NAD-bd_sf"/>
</dbReference>
<comment type="similarity">
    <text evidence="1">Belongs to the GMC oxidoreductase family.</text>
</comment>
<dbReference type="InterPro" id="IPR007867">
    <property type="entry name" value="GMC_OxRtase_C"/>
</dbReference>
<dbReference type="Pfam" id="PF05199">
    <property type="entry name" value="GMC_oxred_C"/>
    <property type="match status" value="1"/>
</dbReference>
<feature type="non-terminal residue" evidence="3">
    <location>
        <position position="1"/>
    </location>
</feature>
<dbReference type="GO" id="GO:0050660">
    <property type="term" value="F:flavin adenine dinucleotide binding"/>
    <property type="evidence" value="ECO:0007669"/>
    <property type="project" value="InterPro"/>
</dbReference>
<feature type="domain" description="Glucose-methanol-choline oxidoreductase C-terminal" evidence="2">
    <location>
        <begin position="68"/>
        <end position="213"/>
    </location>
</feature>
<evidence type="ECO:0000313" key="3">
    <source>
        <dbReference type="EMBL" id="JAG09875.1"/>
    </source>
</evidence>
<dbReference type="GO" id="GO:0016614">
    <property type="term" value="F:oxidoreductase activity, acting on CH-OH group of donors"/>
    <property type="evidence" value="ECO:0007669"/>
    <property type="project" value="InterPro"/>
</dbReference>
<dbReference type="AlphaFoldDB" id="A0A0A9WYF1"/>
<dbReference type="InterPro" id="IPR012132">
    <property type="entry name" value="GMC_OxRdtase"/>
</dbReference>
<reference evidence="3" key="1">
    <citation type="journal article" date="2014" name="PLoS ONE">
        <title>Transcriptome-Based Identification of ABC Transporters in the Western Tarnished Plant Bug Lygus hesperus.</title>
        <authorList>
            <person name="Hull J.J."/>
            <person name="Chaney K."/>
            <person name="Geib S.M."/>
            <person name="Fabrick J.A."/>
            <person name="Brent C.S."/>
            <person name="Walsh D."/>
            <person name="Lavine L.C."/>
        </authorList>
    </citation>
    <scope>NUCLEOTIDE SEQUENCE</scope>
</reference>
<dbReference type="EMBL" id="GBHO01033729">
    <property type="protein sequence ID" value="JAG09875.1"/>
    <property type="molecule type" value="Transcribed_RNA"/>
</dbReference>
<accession>A0A0A9WYF1</accession>